<dbReference type="OrthoDB" id="4069911at2759"/>
<evidence type="ECO:0000259" key="1">
    <source>
        <dbReference type="Pfam" id="PF07727"/>
    </source>
</evidence>
<protein>
    <submittedName>
        <fullName evidence="2">Transposable element</fullName>
    </submittedName>
</protein>
<dbReference type="Pfam" id="PF07727">
    <property type="entry name" value="RVT_2"/>
    <property type="match status" value="1"/>
</dbReference>
<evidence type="ECO:0000313" key="3">
    <source>
        <dbReference type="Proteomes" id="UP000237271"/>
    </source>
</evidence>
<evidence type="ECO:0000313" key="2">
    <source>
        <dbReference type="EMBL" id="POM58966.1"/>
    </source>
</evidence>
<name>A0A2P4X093_9STRA</name>
<comment type="caution">
    <text evidence="2">The sequence shown here is derived from an EMBL/GenBank/DDBJ whole genome shotgun (WGS) entry which is preliminary data.</text>
</comment>
<dbReference type="EMBL" id="NCKW01020124">
    <property type="protein sequence ID" value="POM58966.1"/>
    <property type="molecule type" value="Genomic_DNA"/>
</dbReference>
<proteinExistence type="predicted"/>
<reference evidence="2 3" key="1">
    <citation type="journal article" date="2017" name="Genome Biol. Evol.">
        <title>Phytophthora megakarya and P. palmivora, closely related causal agents of cacao black pod rot, underwent increases in genome sizes and gene numbers by different mechanisms.</title>
        <authorList>
            <person name="Ali S.S."/>
            <person name="Shao J."/>
            <person name="Lary D.J."/>
            <person name="Kronmiller B."/>
            <person name="Shen D."/>
            <person name="Strem M.D."/>
            <person name="Amoako-Attah I."/>
            <person name="Akrofi A.Y."/>
            <person name="Begoude B.A."/>
            <person name="Ten Hoopen G.M."/>
            <person name="Coulibaly K."/>
            <person name="Kebe B.I."/>
            <person name="Melnick R.L."/>
            <person name="Guiltinan M.J."/>
            <person name="Tyler B.M."/>
            <person name="Meinhardt L.W."/>
            <person name="Bailey B.A."/>
        </authorList>
    </citation>
    <scope>NUCLEOTIDE SEQUENCE [LARGE SCALE GENOMIC DNA]</scope>
    <source>
        <strain evidence="3">sbr112.9</strain>
    </source>
</reference>
<dbReference type="InterPro" id="IPR013103">
    <property type="entry name" value="RVT_2"/>
</dbReference>
<accession>A0A2P4X093</accession>
<sequence>MERPDADTAFLNSGLRYIVYVEVSHGVKNANCIVCKLLKAIYGLKRTASARNKTIHRVFLTVSRAVGQTSVSMWAHQERFCVHDMIIAAKTVEKSVRIRTPSKNAFKVKKLGTAKLILGMEIDHDRNARTLISKQTRYINDVATA</sequence>
<dbReference type="Proteomes" id="UP000237271">
    <property type="component" value="Unassembled WGS sequence"/>
</dbReference>
<feature type="domain" description="Reverse transcriptase Ty1/copia-type" evidence="1">
    <location>
        <begin position="5"/>
        <end position="142"/>
    </location>
</feature>
<organism evidence="2 3">
    <name type="scientific">Phytophthora palmivora</name>
    <dbReference type="NCBI Taxonomy" id="4796"/>
    <lineage>
        <taxon>Eukaryota</taxon>
        <taxon>Sar</taxon>
        <taxon>Stramenopiles</taxon>
        <taxon>Oomycota</taxon>
        <taxon>Peronosporomycetes</taxon>
        <taxon>Peronosporales</taxon>
        <taxon>Peronosporaceae</taxon>
        <taxon>Phytophthora</taxon>
    </lineage>
</organism>
<keyword evidence="3" id="KW-1185">Reference proteome</keyword>
<gene>
    <name evidence="2" type="ORF">PHPALM_36327</name>
</gene>
<dbReference type="AlphaFoldDB" id="A0A2P4X093"/>